<dbReference type="GO" id="GO:0003677">
    <property type="term" value="F:DNA binding"/>
    <property type="evidence" value="ECO:0007669"/>
    <property type="project" value="UniProtKB-KW"/>
</dbReference>
<evidence type="ECO:0000256" key="1">
    <source>
        <dbReference type="ARBA" id="ARBA00023015"/>
    </source>
</evidence>
<keyword evidence="1" id="KW-0805">Transcription regulation</keyword>
<dbReference type="PANTHER" id="PTHR43537:SF5">
    <property type="entry name" value="UXU OPERON TRANSCRIPTIONAL REGULATOR"/>
    <property type="match status" value="1"/>
</dbReference>
<dbReference type="AlphaFoldDB" id="A0A2R4VTW4"/>
<gene>
    <name evidence="6" type="ORF">A6A40_22830</name>
</gene>
<evidence type="ECO:0000313" key="6">
    <source>
        <dbReference type="EMBL" id="AWB07889.1"/>
    </source>
</evidence>
<evidence type="ECO:0000313" key="7">
    <source>
        <dbReference type="Proteomes" id="UP000077405"/>
    </source>
</evidence>
<evidence type="ECO:0000256" key="3">
    <source>
        <dbReference type="ARBA" id="ARBA00023163"/>
    </source>
</evidence>
<feature type="domain" description="HTH gntR-type" evidence="5">
    <location>
        <begin position="9"/>
        <end position="77"/>
    </location>
</feature>
<evidence type="ECO:0000259" key="5">
    <source>
        <dbReference type="PROSITE" id="PS50949"/>
    </source>
</evidence>
<keyword evidence="2" id="KW-0238">DNA-binding</keyword>
<dbReference type="OrthoDB" id="9812645at2"/>
<dbReference type="PRINTS" id="PR00035">
    <property type="entry name" value="HTHGNTR"/>
</dbReference>
<protein>
    <submittedName>
        <fullName evidence="6">FadR family transcriptional regulator</fullName>
    </submittedName>
</protein>
<dbReference type="Proteomes" id="UP000077405">
    <property type="component" value="Plasmid pYZ3"/>
</dbReference>
<keyword evidence="7" id="KW-1185">Reference proteome</keyword>
<dbReference type="GO" id="GO:0003700">
    <property type="term" value="F:DNA-binding transcription factor activity"/>
    <property type="evidence" value="ECO:0007669"/>
    <property type="project" value="InterPro"/>
</dbReference>
<keyword evidence="6" id="KW-0614">Plasmid</keyword>
<dbReference type="PANTHER" id="PTHR43537">
    <property type="entry name" value="TRANSCRIPTIONAL REGULATOR, GNTR FAMILY"/>
    <property type="match status" value="1"/>
</dbReference>
<dbReference type="InterPro" id="IPR000524">
    <property type="entry name" value="Tscrpt_reg_HTH_GntR"/>
</dbReference>
<dbReference type="SMART" id="SM00345">
    <property type="entry name" value="HTH_GNTR"/>
    <property type="match status" value="1"/>
</dbReference>
<accession>A0A2R4VTW4</accession>
<feature type="coiled-coil region" evidence="4">
    <location>
        <begin position="97"/>
        <end position="137"/>
    </location>
</feature>
<proteinExistence type="predicted"/>
<dbReference type="Pfam" id="PF07729">
    <property type="entry name" value="FCD"/>
    <property type="match status" value="1"/>
</dbReference>
<dbReference type="InterPro" id="IPR011711">
    <property type="entry name" value="GntR_C"/>
</dbReference>
<dbReference type="InterPro" id="IPR008920">
    <property type="entry name" value="TF_FadR/GntR_C"/>
</dbReference>
<reference evidence="6 7" key="1">
    <citation type="submission" date="2018-04" db="EMBL/GenBank/DDBJ databases">
        <title>Complete genome sequence of the nitrogen-fixing bacterium Azospirillum humicireducens type strain SgZ-5.</title>
        <authorList>
            <person name="Yu Z."/>
        </authorList>
    </citation>
    <scope>NUCLEOTIDE SEQUENCE [LARGE SCALE GENOMIC DNA]</scope>
    <source>
        <strain evidence="6 7">SgZ-5</strain>
        <plasmid evidence="6 7">pYZ3</plasmid>
    </source>
</reference>
<sequence>MDLPTVKVERLYRQISNVLIQFIRDGHFAPGQMLPGERDLAKQLGVSRSSVREALIALEINGWVEIRTGHGVYVRPALPSGAEDVAGEDTADEGIGVEALMEARETIEGEIAALAAKKATEAQLLDITRILERMEEDAATGDMETFHEHDRHFHQMIGAMTGNPVFVEITDMLWRKRKTLHYAKFERRYSDGSIIVSMCADHRVILEAIRSRGAGTARQAMRRHIRNAQKCLFDGRGK</sequence>
<dbReference type="KEGG" id="ahu:A6A40_22830"/>
<dbReference type="EMBL" id="CP028904">
    <property type="protein sequence ID" value="AWB07889.1"/>
    <property type="molecule type" value="Genomic_DNA"/>
</dbReference>
<keyword evidence="3" id="KW-0804">Transcription</keyword>
<dbReference type="SUPFAM" id="SSF46785">
    <property type="entry name" value="Winged helix' DNA-binding domain"/>
    <property type="match status" value="1"/>
</dbReference>
<dbReference type="Gene3D" id="1.20.120.530">
    <property type="entry name" value="GntR ligand-binding domain-like"/>
    <property type="match status" value="1"/>
</dbReference>
<geneLocation type="plasmid" evidence="6 7">
    <name>pYZ3</name>
</geneLocation>
<dbReference type="Pfam" id="PF00392">
    <property type="entry name" value="GntR"/>
    <property type="match status" value="1"/>
</dbReference>
<keyword evidence="4" id="KW-0175">Coiled coil</keyword>
<dbReference type="CDD" id="cd07377">
    <property type="entry name" value="WHTH_GntR"/>
    <property type="match status" value="1"/>
</dbReference>
<dbReference type="InterPro" id="IPR036390">
    <property type="entry name" value="WH_DNA-bd_sf"/>
</dbReference>
<dbReference type="SUPFAM" id="SSF48008">
    <property type="entry name" value="GntR ligand-binding domain-like"/>
    <property type="match status" value="1"/>
</dbReference>
<dbReference type="SMART" id="SM00895">
    <property type="entry name" value="FCD"/>
    <property type="match status" value="1"/>
</dbReference>
<organism evidence="6 7">
    <name type="scientific">Azospirillum humicireducens</name>
    <dbReference type="NCBI Taxonomy" id="1226968"/>
    <lineage>
        <taxon>Bacteria</taxon>
        <taxon>Pseudomonadati</taxon>
        <taxon>Pseudomonadota</taxon>
        <taxon>Alphaproteobacteria</taxon>
        <taxon>Rhodospirillales</taxon>
        <taxon>Azospirillaceae</taxon>
        <taxon>Azospirillum</taxon>
    </lineage>
</organism>
<dbReference type="Gene3D" id="1.10.10.10">
    <property type="entry name" value="Winged helix-like DNA-binding domain superfamily/Winged helix DNA-binding domain"/>
    <property type="match status" value="1"/>
</dbReference>
<evidence type="ECO:0000256" key="4">
    <source>
        <dbReference type="SAM" id="Coils"/>
    </source>
</evidence>
<dbReference type="InterPro" id="IPR036388">
    <property type="entry name" value="WH-like_DNA-bd_sf"/>
</dbReference>
<name>A0A2R4VTW4_9PROT</name>
<dbReference type="PROSITE" id="PS50949">
    <property type="entry name" value="HTH_GNTR"/>
    <property type="match status" value="1"/>
</dbReference>
<evidence type="ECO:0000256" key="2">
    <source>
        <dbReference type="ARBA" id="ARBA00023125"/>
    </source>
</evidence>